<feature type="domain" description="N-acetyltransferase" evidence="3">
    <location>
        <begin position="178"/>
        <end position="312"/>
    </location>
</feature>
<proteinExistence type="predicted"/>
<evidence type="ECO:0000313" key="5">
    <source>
        <dbReference type="Proteomes" id="UP000625527"/>
    </source>
</evidence>
<accession>A0ABR9N5L6</accession>
<protein>
    <submittedName>
        <fullName evidence="4">GNAT family N-acetyltransferase</fullName>
    </submittedName>
</protein>
<dbReference type="EMBL" id="JADAQT010000113">
    <property type="protein sequence ID" value="MBE1878955.1"/>
    <property type="molecule type" value="Genomic_DNA"/>
</dbReference>
<evidence type="ECO:0000313" key="4">
    <source>
        <dbReference type="EMBL" id="MBE1878955.1"/>
    </source>
</evidence>
<dbReference type="PROSITE" id="PS51186">
    <property type="entry name" value="GNAT"/>
    <property type="match status" value="1"/>
</dbReference>
<dbReference type="PANTHER" id="PTHR43877">
    <property type="entry name" value="AMINOALKYLPHOSPHONATE N-ACETYLTRANSFERASE-RELATED-RELATED"/>
    <property type="match status" value="1"/>
</dbReference>
<dbReference type="Pfam" id="PF00583">
    <property type="entry name" value="Acetyltransf_1"/>
    <property type="match status" value="1"/>
</dbReference>
<name>A0ABR9N5L6_9MICO</name>
<evidence type="ECO:0000259" key="3">
    <source>
        <dbReference type="PROSITE" id="PS51186"/>
    </source>
</evidence>
<dbReference type="Proteomes" id="UP000625527">
    <property type="component" value="Unassembled WGS sequence"/>
</dbReference>
<dbReference type="PANTHER" id="PTHR43877:SF2">
    <property type="entry name" value="AMINOALKYLPHOSPHONATE N-ACETYLTRANSFERASE-RELATED"/>
    <property type="match status" value="1"/>
</dbReference>
<dbReference type="InterPro" id="IPR000182">
    <property type="entry name" value="GNAT_dom"/>
</dbReference>
<comment type="caution">
    <text evidence="4">The sequence shown here is derived from an EMBL/GenBank/DDBJ whole genome shotgun (WGS) entry which is preliminary data.</text>
</comment>
<dbReference type="RefSeq" id="WP_192865504.1">
    <property type="nucleotide sequence ID" value="NZ_JADAQT010000113.1"/>
</dbReference>
<reference evidence="4 5" key="1">
    <citation type="submission" date="2020-10" db="EMBL/GenBank/DDBJ databases">
        <title>Myceligenerans pegani sp. nov., an endophytic actinomycete isolated from Peganum harmala L. in Xinjiang, China.</title>
        <authorList>
            <person name="Xin L."/>
        </authorList>
    </citation>
    <scope>NUCLEOTIDE SEQUENCE [LARGE SCALE GENOMIC DNA]</scope>
    <source>
        <strain evidence="4 5">TRM65318</strain>
    </source>
</reference>
<keyword evidence="1" id="KW-0808">Transferase</keyword>
<dbReference type="InterPro" id="IPR016181">
    <property type="entry name" value="Acyl_CoA_acyltransferase"/>
</dbReference>
<evidence type="ECO:0000256" key="2">
    <source>
        <dbReference type="ARBA" id="ARBA00023315"/>
    </source>
</evidence>
<dbReference type="SUPFAM" id="SSF55729">
    <property type="entry name" value="Acyl-CoA N-acyltransferases (Nat)"/>
    <property type="match status" value="1"/>
</dbReference>
<dbReference type="InterPro" id="IPR050832">
    <property type="entry name" value="Bact_Acetyltransf"/>
</dbReference>
<gene>
    <name evidence="4" type="ORF">IHE71_25000</name>
</gene>
<dbReference type="CDD" id="cd04301">
    <property type="entry name" value="NAT_SF"/>
    <property type="match status" value="1"/>
</dbReference>
<evidence type="ECO:0000256" key="1">
    <source>
        <dbReference type="ARBA" id="ARBA00022679"/>
    </source>
</evidence>
<keyword evidence="5" id="KW-1185">Reference proteome</keyword>
<organism evidence="4 5">
    <name type="scientific">Myceligenerans pegani</name>
    <dbReference type="NCBI Taxonomy" id="2776917"/>
    <lineage>
        <taxon>Bacteria</taxon>
        <taxon>Bacillati</taxon>
        <taxon>Actinomycetota</taxon>
        <taxon>Actinomycetes</taxon>
        <taxon>Micrococcales</taxon>
        <taxon>Promicromonosporaceae</taxon>
        <taxon>Myceligenerans</taxon>
    </lineage>
</organism>
<sequence>MHLFSPATRDDAIALIQSHSPTFPVAGQRELFGDFSLNRLFDRGVRRPDLVWSVPGPDAVDDAGTRGLVAARHLSDDEGLVDLFALPGDPAVVDTLLGAATDWARSHGGEVEASFSAPVAPDPLVVPAVRELVEAFARHGWRVLVTRRHYHVTPRDDMGAGIAHLDLEPAGDRARVEAFVRRMMPGSLDVRDQANVAAKGLDRAAADETDDLLGADPIECFGIAVQDGQDAGLVIRRAMPNGNGFVCQVGVAEGFRGQGLARRLVATATADLVAAGATTLIADTDDANVPMIRAFAAAGWEPTESRIDLTLA</sequence>
<dbReference type="Gene3D" id="3.40.630.30">
    <property type="match status" value="1"/>
</dbReference>
<keyword evidence="2" id="KW-0012">Acyltransferase</keyword>